<dbReference type="AlphaFoldDB" id="A0A124SBQ1"/>
<keyword evidence="2" id="KW-1133">Transmembrane helix</keyword>
<evidence type="ECO:0000256" key="2">
    <source>
        <dbReference type="SAM" id="Phobius"/>
    </source>
</evidence>
<comment type="caution">
    <text evidence="3">The sequence shown here is derived from an EMBL/GenBank/DDBJ whole genome shotgun (WGS) entry which is preliminary data.</text>
</comment>
<proteinExistence type="predicted"/>
<keyword evidence="4" id="KW-1185">Reference proteome</keyword>
<keyword evidence="2" id="KW-0472">Membrane</keyword>
<evidence type="ECO:0000256" key="1">
    <source>
        <dbReference type="SAM" id="MobiDB-lite"/>
    </source>
</evidence>
<keyword evidence="2" id="KW-0812">Transmembrane</keyword>
<name>A0A124SBQ1_CYNCS</name>
<reference evidence="3 4" key="1">
    <citation type="journal article" date="2016" name="Sci. Rep.">
        <title>The genome sequence of the outbreeding globe artichoke constructed de novo incorporating a phase-aware low-pass sequencing strategy of F1 progeny.</title>
        <authorList>
            <person name="Scaglione D."/>
            <person name="Reyes-Chin-Wo S."/>
            <person name="Acquadro A."/>
            <person name="Froenicke L."/>
            <person name="Portis E."/>
            <person name="Beitel C."/>
            <person name="Tirone M."/>
            <person name="Mauro R."/>
            <person name="Lo Monaco A."/>
            <person name="Mauromicale G."/>
            <person name="Faccioli P."/>
            <person name="Cattivelli L."/>
            <person name="Rieseberg L."/>
            <person name="Michelmore R."/>
            <person name="Lanteri S."/>
        </authorList>
    </citation>
    <scope>NUCLEOTIDE SEQUENCE [LARGE SCALE GENOMIC DNA]</scope>
    <source>
        <strain evidence="3">2C</strain>
    </source>
</reference>
<gene>
    <name evidence="3" type="ORF">Ccrd_006629</name>
</gene>
<dbReference type="PANTHER" id="PTHR36779">
    <property type="entry name" value="OSJNBA0083N12.13 PROTEIN"/>
    <property type="match status" value="1"/>
</dbReference>
<sequence>MGDKSRRRTLLLTPNSQSSSLVNAQQSIVDRGLCSRSESDSSSRRRVRGVGGETLPDPPYPSYILDSDIGWFRGFFCQFELGFIGRKQYIVIFRSPERFSGDRTHRQAVALVAFTLVALAVIVSNLSISYPISVPCQCKIVSSSVDIRSAKVCELGLLNYKAKHVFYPSEKKKFRCRYDYYWASVFEVEYTDHSGHPHIAFAEAPNEALPPDCRPTFNAAWMAKDRFKIFNCQADHPSMTEMLKRYLILAKKVYKKGNHSRSRYWFLDFLAHHCLGQNSISTQNSYCWHVLGKDATPDYLFSPSKTSLFSCSIFFFCELVSNSVLGKARSPGHL</sequence>
<dbReference type="STRING" id="59895.A0A124SBQ1"/>
<evidence type="ECO:0000313" key="3">
    <source>
        <dbReference type="EMBL" id="KVH91345.1"/>
    </source>
</evidence>
<dbReference type="Gramene" id="KVH91345">
    <property type="protein sequence ID" value="KVH91345"/>
    <property type="gene ID" value="Ccrd_006629"/>
</dbReference>
<feature type="region of interest" description="Disordered" evidence="1">
    <location>
        <begin position="35"/>
        <end position="54"/>
    </location>
</feature>
<organism evidence="3 4">
    <name type="scientific">Cynara cardunculus var. scolymus</name>
    <name type="common">Globe artichoke</name>
    <name type="synonym">Cynara scolymus</name>
    <dbReference type="NCBI Taxonomy" id="59895"/>
    <lineage>
        <taxon>Eukaryota</taxon>
        <taxon>Viridiplantae</taxon>
        <taxon>Streptophyta</taxon>
        <taxon>Embryophyta</taxon>
        <taxon>Tracheophyta</taxon>
        <taxon>Spermatophyta</taxon>
        <taxon>Magnoliopsida</taxon>
        <taxon>eudicotyledons</taxon>
        <taxon>Gunneridae</taxon>
        <taxon>Pentapetalae</taxon>
        <taxon>asterids</taxon>
        <taxon>campanulids</taxon>
        <taxon>Asterales</taxon>
        <taxon>Asteraceae</taxon>
        <taxon>Carduoideae</taxon>
        <taxon>Cardueae</taxon>
        <taxon>Carduinae</taxon>
        <taxon>Cynara</taxon>
    </lineage>
</organism>
<evidence type="ECO:0000313" key="4">
    <source>
        <dbReference type="Proteomes" id="UP000243975"/>
    </source>
</evidence>
<dbReference type="Proteomes" id="UP000243975">
    <property type="component" value="Unassembled WGS sequence"/>
</dbReference>
<feature type="transmembrane region" description="Helical" evidence="2">
    <location>
        <begin position="108"/>
        <end position="130"/>
    </location>
</feature>
<protein>
    <submittedName>
        <fullName evidence="3">Uncharacterized protein</fullName>
    </submittedName>
</protein>
<dbReference type="EMBL" id="LEKV01005044">
    <property type="protein sequence ID" value="KVH91345.1"/>
    <property type="molecule type" value="Genomic_DNA"/>
</dbReference>
<accession>A0A124SBQ1</accession>
<feature type="non-terminal residue" evidence="3">
    <location>
        <position position="334"/>
    </location>
</feature>
<dbReference type="PANTHER" id="PTHR36779:SF1">
    <property type="entry name" value="OS04G0600400 PROTEIN"/>
    <property type="match status" value="1"/>
</dbReference>